<accession>A0A177WWV0</accession>
<reference evidence="7 8" key="1">
    <citation type="submission" date="2006-10" db="EMBL/GenBank/DDBJ databases">
        <title>The Genome Sequence of Batrachochytrium dendrobatidis JEL423.</title>
        <authorList>
            <consortium name="The Broad Institute Genome Sequencing Platform"/>
            <person name="Birren B."/>
            <person name="Lander E."/>
            <person name="Galagan J."/>
            <person name="Cuomo C."/>
            <person name="Devon K."/>
            <person name="Jaffe D."/>
            <person name="Butler J."/>
            <person name="Alvarez P."/>
            <person name="Gnerre S."/>
            <person name="Grabherr M."/>
            <person name="Kleber M."/>
            <person name="Mauceli E."/>
            <person name="Brockman W."/>
            <person name="Young S."/>
            <person name="LaButti K."/>
            <person name="Sykes S."/>
            <person name="DeCaprio D."/>
            <person name="Crawford M."/>
            <person name="Koehrsen M."/>
            <person name="Engels R."/>
            <person name="Montgomery P."/>
            <person name="Pearson M."/>
            <person name="Howarth C."/>
            <person name="Larson L."/>
            <person name="White J."/>
            <person name="O'Leary S."/>
            <person name="Kodira C."/>
            <person name="Zeng Q."/>
            <person name="Yandava C."/>
            <person name="Alvarado L."/>
            <person name="Longcore J."/>
            <person name="James T."/>
        </authorList>
    </citation>
    <scope>NUCLEOTIDE SEQUENCE [LARGE SCALE GENOMIC DNA]</scope>
    <source>
        <strain evidence="7 8">JEL423</strain>
    </source>
</reference>
<comment type="similarity">
    <text evidence="2 6">Belongs to the DP1 family.</text>
</comment>
<proteinExistence type="inferred from homology"/>
<dbReference type="VEuPathDB" id="FungiDB:BDEG_27272"/>
<dbReference type="AlphaFoldDB" id="A0A177WWV0"/>
<evidence type="ECO:0000256" key="5">
    <source>
        <dbReference type="ARBA" id="ARBA00023136"/>
    </source>
</evidence>
<evidence type="ECO:0000256" key="4">
    <source>
        <dbReference type="ARBA" id="ARBA00022989"/>
    </source>
</evidence>
<evidence type="ECO:0000256" key="1">
    <source>
        <dbReference type="ARBA" id="ARBA00004141"/>
    </source>
</evidence>
<keyword evidence="3 6" id="KW-0812">Transmembrane</keyword>
<dbReference type="InterPro" id="IPR004345">
    <property type="entry name" value="TB2_DP1_HVA22"/>
</dbReference>
<comment type="subcellular location">
    <subcellularLocation>
        <location evidence="1 6">Membrane</location>
        <topology evidence="1 6">Multi-pass membrane protein</topology>
    </subcellularLocation>
</comment>
<evidence type="ECO:0000313" key="7">
    <source>
        <dbReference type="EMBL" id="OAJ43961.1"/>
    </source>
</evidence>
<keyword evidence="5 6" id="KW-0472">Membrane</keyword>
<evidence type="ECO:0000256" key="2">
    <source>
        <dbReference type="ARBA" id="ARBA00008573"/>
    </source>
</evidence>
<dbReference type="OrthoDB" id="10009287at2759"/>
<dbReference type="EMBL" id="DS022311">
    <property type="protein sequence ID" value="OAJ43961.1"/>
    <property type="molecule type" value="Genomic_DNA"/>
</dbReference>
<dbReference type="Pfam" id="PF03134">
    <property type="entry name" value="TB2_DP1_HVA22"/>
    <property type="match status" value="1"/>
</dbReference>
<dbReference type="STRING" id="403673.A0A177WWV0"/>
<dbReference type="GO" id="GO:0016020">
    <property type="term" value="C:membrane"/>
    <property type="evidence" value="ECO:0007669"/>
    <property type="project" value="UniProtKB-SubCell"/>
</dbReference>
<evidence type="ECO:0000256" key="3">
    <source>
        <dbReference type="ARBA" id="ARBA00022692"/>
    </source>
</evidence>
<name>A0A177WWV0_BATDL</name>
<sequence length="187" mass="21545">MSTAEQPSLAKALPEKFNHYHDQFNKELAKVPCLVQFEKQTHIPKTYLVAGAGSVLFVLIFVNIWGNLLTDMLGFLYPAYASFKAIESKEVDDDVQWLTYWCVFGFFNVLEFFSDVLLYWLPLYYTMKAIVILWLVLPQFKGAVILYNGFLRPFLVSETKNIDNAGERLKTKISSVFTDAQKEMKSD</sequence>
<gene>
    <name evidence="7" type="ORF">BDEG_27272</name>
</gene>
<dbReference type="Proteomes" id="UP000077115">
    <property type="component" value="Unassembled WGS sequence"/>
</dbReference>
<keyword evidence="4 6" id="KW-1133">Transmembrane helix</keyword>
<protein>
    <recommendedName>
        <fullName evidence="6">Protein YOP1</fullName>
    </recommendedName>
</protein>
<dbReference type="eggNOG" id="KOG1725">
    <property type="taxonomic scope" value="Eukaryota"/>
</dbReference>
<comment type="caution">
    <text evidence="6">Lacks conserved residue(s) required for the propagation of feature annotation.</text>
</comment>
<feature type="transmembrane region" description="Helical" evidence="6">
    <location>
        <begin position="47"/>
        <end position="66"/>
    </location>
</feature>
<organism evidence="7 8">
    <name type="scientific">Batrachochytrium dendrobatidis (strain JEL423)</name>
    <dbReference type="NCBI Taxonomy" id="403673"/>
    <lineage>
        <taxon>Eukaryota</taxon>
        <taxon>Fungi</taxon>
        <taxon>Fungi incertae sedis</taxon>
        <taxon>Chytridiomycota</taxon>
        <taxon>Chytridiomycota incertae sedis</taxon>
        <taxon>Chytridiomycetes</taxon>
        <taxon>Rhizophydiales</taxon>
        <taxon>Rhizophydiales incertae sedis</taxon>
        <taxon>Batrachochytrium</taxon>
    </lineage>
</organism>
<dbReference type="PANTHER" id="PTHR12300">
    <property type="entry name" value="HVA22-LIKE PROTEINS"/>
    <property type="match status" value="1"/>
</dbReference>
<evidence type="ECO:0000256" key="6">
    <source>
        <dbReference type="RuleBase" id="RU362006"/>
    </source>
</evidence>
<evidence type="ECO:0000313" key="8">
    <source>
        <dbReference type="Proteomes" id="UP000077115"/>
    </source>
</evidence>
<reference evidence="7 8" key="2">
    <citation type="submission" date="2016-05" db="EMBL/GenBank/DDBJ databases">
        <title>Lineage-specific infection strategies underlie the spectrum of fungal disease in amphibians.</title>
        <authorList>
            <person name="Cuomo C.A."/>
            <person name="Farrer R.A."/>
            <person name="James T."/>
            <person name="Longcore J."/>
            <person name="Birren B."/>
        </authorList>
    </citation>
    <scope>NUCLEOTIDE SEQUENCE [LARGE SCALE GENOMIC DNA]</scope>
    <source>
        <strain evidence="7 8">JEL423</strain>
    </source>
</reference>
<dbReference type="PANTHER" id="PTHR12300:SF161">
    <property type="entry name" value="RECEPTOR EXPRESSION-ENHANCING PROTEIN"/>
    <property type="match status" value="1"/>
</dbReference>